<proteinExistence type="predicted"/>
<gene>
    <name evidence="2" type="ORF">BAU17_00505</name>
</gene>
<evidence type="ECO:0000313" key="2">
    <source>
        <dbReference type="EMBL" id="KAF1305764.1"/>
    </source>
</evidence>
<feature type="transmembrane region" description="Helical" evidence="1">
    <location>
        <begin position="94"/>
        <end position="113"/>
    </location>
</feature>
<feature type="transmembrane region" description="Helical" evidence="1">
    <location>
        <begin position="70"/>
        <end position="88"/>
    </location>
</feature>
<reference evidence="2 3" key="1">
    <citation type="submission" date="2016-06" db="EMBL/GenBank/DDBJ databases">
        <title>Four novel species of enterococci isolated from chicken manure.</title>
        <authorList>
            <person name="Van Tyne D."/>
        </authorList>
    </citation>
    <scope>NUCLEOTIDE SEQUENCE [LARGE SCALE GENOMIC DNA]</scope>
    <source>
        <strain evidence="2 3">CU12B</strain>
    </source>
</reference>
<evidence type="ECO:0000256" key="1">
    <source>
        <dbReference type="SAM" id="Phobius"/>
    </source>
</evidence>
<keyword evidence="3" id="KW-1185">Reference proteome</keyword>
<keyword evidence="1" id="KW-0472">Membrane</keyword>
<dbReference type="RefSeq" id="WP_161901082.1">
    <property type="nucleotide sequence ID" value="NZ_MAEL01000010.1"/>
</dbReference>
<evidence type="ECO:0008006" key="4">
    <source>
        <dbReference type="Google" id="ProtNLM"/>
    </source>
</evidence>
<feature type="transmembrane region" description="Helical" evidence="1">
    <location>
        <begin position="160"/>
        <end position="179"/>
    </location>
</feature>
<dbReference type="Pfam" id="PF05857">
    <property type="entry name" value="TraX"/>
    <property type="match status" value="1"/>
</dbReference>
<feature type="transmembrane region" description="Helical" evidence="1">
    <location>
        <begin position="37"/>
        <end position="58"/>
    </location>
</feature>
<evidence type="ECO:0000313" key="3">
    <source>
        <dbReference type="Proteomes" id="UP000782705"/>
    </source>
</evidence>
<protein>
    <recommendedName>
        <fullName evidence="4">TraX protein</fullName>
    </recommendedName>
</protein>
<name>A0ABQ6Z2D1_9ENTE</name>
<comment type="caution">
    <text evidence="2">The sequence shown here is derived from an EMBL/GenBank/DDBJ whole genome shotgun (WGS) entry which is preliminary data.</text>
</comment>
<keyword evidence="1" id="KW-0812">Transmembrane</keyword>
<feature type="transmembrane region" description="Helical" evidence="1">
    <location>
        <begin position="120"/>
        <end position="140"/>
    </location>
</feature>
<organism evidence="2 3">
    <name type="scientific">Candidatus Enterococcus willemsii</name>
    <dbReference type="NCBI Taxonomy" id="1857215"/>
    <lineage>
        <taxon>Bacteria</taxon>
        <taxon>Bacillati</taxon>
        <taxon>Bacillota</taxon>
        <taxon>Bacilli</taxon>
        <taxon>Lactobacillales</taxon>
        <taxon>Enterococcaceae</taxon>
        <taxon>Enterococcus</taxon>
    </lineage>
</organism>
<feature type="transmembrane region" description="Helical" evidence="1">
    <location>
        <begin position="186"/>
        <end position="204"/>
    </location>
</feature>
<accession>A0ABQ6Z2D1</accession>
<dbReference type="Proteomes" id="UP000782705">
    <property type="component" value="Unassembled WGS sequence"/>
</dbReference>
<dbReference type="EMBL" id="MAEL01000010">
    <property type="protein sequence ID" value="KAF1305764.1"/>
    <property type="molecule type" value="Genomic_DNA"/>
</dbReference>
<sequence length="259" mass="29904">MEKKFSLTGYQIKLIGIILMVGDHVYEMFNYVNPPTILNMFGRIVLPIFLFMSAEGFYYTRNRLKYMSRLLIGFWGMNLGNLVIPKIFPMNEVTIINNVFGTLFLATLVMYSIEACKQKQWVKGIALVLLPLLIAIPFLVTMSSDTVSMASVYLLQVFPSYLTVEGGFLSVLLGVLFYLLREKRALQFLALLVVSVVTTGFDFSHLLSNYQWMMVFAVVPLALYNGQKGRGDKYFFYTFYPAHIYGLYILSYFYLNYWM</sequence>
<dbReference type="InterPro" id="IPR008875">
    <property type="entry name" value="TraX"/>
</dbReference>
<feature type="transmembrane region" description="Helical" evidence="1">
    <location>
        <begin position="234"/>
        <end position="255"/>
    </location>
</feature>
<keyword evidence="1" id="KW-1133">Transmembrane helix</keyword>